<evidence type="ECO:0000313" key="3">
    <source>
        <dbReference type="Proteomes" id="UP001232063"/>
    </source>
</evidence>
<organism evidence="2 3">
    <name type="scientific">Xanthocytophaga agilis</name>
    <dbReference type="NCBI Taxonomy" id="3048010"/>
    <lineage>
        <taxon>Bacteria</taxon>
        <taxon>Pseudomonadati</taxon>
        <taxon>Bacteroidota</taxon>
        <taxon>Cytophagia</taxon>
        <taxon>Cytophagales</taxon>
        <taxon>Rhodocytophagaceae</taxon>
        <taxon>Xanthocytophaga</taxon>
    </lineage>
</organism>
<name>A0AAE3QWS6_9BACT</name>
<dbReference type="Proteomes" id="UP001232063">
    <property type="component" value="Unassembled WGS sequence"/>
</dbReference>
<reference evidence="2" key="1">
    <citation type="submission" date="2023-05" db="EMBL/GenBank/DDBJ databases">
        <authorList>
            <person name="Zhang X."/>
        </authorList>
    </citation>
    <scope>NUCLEOTIDE SEQUENCE</scope>
    <source>
        <strain evidence="2">BD1B2-1</strain>
    </source>
</reference>
<evidence type="ECO:0000259" key="1">
    <source>
        <dbReference type="Pfam" id="PF22200"/>
    </source>
</evidence>
<sequence>MNYTILPDVLYEPSDEKGEISIVPYSSGVPVIKGRSMLKKNMISLIWEGEKIIHYTQEKISLQPDQILLLAAGNYLTTQRFAEKGHINSILIFFDNSVLNDFLEQQKDPINFTSLTENSRPYVLFEKDAYLNQYIVSLKLIV</sequence>
<dbReference type="Pfam" id="PF22200">
    <property type="entry name" value="ExsA_N"/>
    <property type="match status" value="1"/>
</dbReference>
<gene>
    <name evidence="2" type="ORF">QNI22_02425</name>
</gene>
<dbReference type="RefSeq" id="WP_314509002.1">
    <property type="nucleotide sequence ID" value="NZ_JASJOU010000001.1"/>
</dbReference>
<feature type="domain" description="ExsA-like N-terminal regulatory" evidence="1">
    <location>
        <begin position="41"/>
        <end position="139"/>
    </location>
</feature>
<comment type="caution">
    <text evidence="2">The sequence shown here is derived from an EMBL/GenBank/DDBJ whole genome shotgun (WGS) entry which is preliminary data.</text>
</comment>
<keyword evidence="3" id="KW-1185">Reference proteome</keyword>
<evidence type="ECO:0000313" key="2">
    <source>
        <dbReference type="EMBL" id="MDJ1499481.1"/>
    </source>
</evidence>
<dbReference type="InterPro" id="IPR054015">
    <property type="entry name" value="ExsA-like_N"/>
</dbReference>
<accession>A0AAE3QWS6</accession>
<protein>
    <recommendedName>
        <fullName evidence="1">ExsA-like N-terminal regulatory domain-containing protein</fullName>
    </recommendedName>
</protein>
<proteinExistence type="predicted"/>
<dbReference type="EMBL" id="JASJOU010000001">
    <property type="protein sequence ID" value="MDJ1499481.1"/>
    <property type="molecule type" value="Genomic_DNA"/>
</dbReference>
<dbReference type="AlphaFoldDB" id="A0AAE3QWS6"/>